<gene>
    <name evidence="1" type="ORF">ANIA_08160</name>
</gene>
<accession>C8V6X1</accession>
<dbReference type="AlphaFoldDB" id="Q5AU70"/>
<dbReference type="HOGENOM" id="CLU_1390215_0_0_1"/>
<dbReference type="VEuPathDB" id="FungiDB:AN8160"/>
<name>Q5AU70_EMENI</name>
<dbReference type="RefSeq" id="XP_681429.1">
    <property type="nucleotide sequence ID" value="XM_676337.1"/>
</dbReference>
<dbReference type="EMBL" id="BN001302">
    <property type="protein sequence ID" value="CBF74006.1"/>
    <property type="molecule type" value="Genomic_DNA"/>
</dbReference>
<dbReference type="InParanoid" id="Q5AU70"/>
<evidence type="ECO:0000313" key="1">
    <source>
        <dbReference type="EMBL" id="CBF74006.1"/>
    </source>
</evidence>
<protein>
    <submittedName>
        <fullName evidence="1">Uncharacterized protein</fullName>
    </submittedName>
</protein>
<evidence type="ECO:0000313" key="2">
    <source>
        <dbReference type="Proteomes" id="UP000000560"/>
    </source>
</evidence>
<dbReference type="KEGG" id="ani:ANIA_08160"/>
<organism evidence="1 2">
    <name type="scientific">Emericella nidulans (strain FGSC A4 / ATCC 38163 / CBS 112.46 / NRRL 194 / M139)</name>
    <name type="common">Aspergillus nidulans</name>
    <dbReference type="NCBI Taxonomy" id="227321"/>
    <lineage>
        <taxon>Eukaryota</taxon>
        <taxon>Fungi</taxon>
        <taxon>Dikarya</taxon>
        <taxon>Ascomycota</taxon>
        <taxon>Pezizomycotina</taxon>
        <taxon>Eurotiomycetes</taxon>
        <taxon>Eurotiomycetidae</taxon>
        <taxon>Eurotiales</taxon>
        <taxon>Aspergillaceae</taxon>
        <taxon>Aspergillus</taxon>
        <taxon>Aspergillus subgen. Nidulantes</taxon>
    </lineage>
</organism>
<reference evidence="2" key="2">
    <citation type="journal article" date="2009" name="Fungal Genet. Biol.">
        <title>The 2008 update of the Aspergillus nidulans genome annotation: a community effort.</title>
        <authorList>
            <person name="Wortman J.R."/>
            <person name="Gilsenan J.M."/>
            <person name="Joardar V."/>
            <person name="Deegan J."/>
            <person name="Clutterbuck J."/>
            <person name="Andersen M.R."/>
            <person name="Archer D."/>
            <person name="Bencina M."/>
            <person name="Braus G."/>
            <person name="Coutinho P."/>
            <person name="von Dohren H."/>
            <person name="Doonan J."/>
            <person name="Driessen A.J."/>
            <person name="Durek P."/>
            <person name="Espeso E."/>
            <person name="Fekete E."/>
            <person name="Flipphi M."/>
            <person name="Estrada C.G."/>
            <person name="Geysens S."/>
            <person name="Goldman G."/>
            <person name="de Groot P.W."/>
            <person name="Hansen K."/>
            <person name="Harris S.D."/>
            <person name="Heinekamp T."/>
            <person name="Helmstaedt K."/>
            <person name="Henrissat B."/>
            <person name="Hofmann G."/>
            <person name="Homan T."/>
            <person name="Horio T."/>
            <person name="Horiuchi H."/>
            <person name="James S."/>
            <person name="Jones M."/>
            <person name="Karaffa L."/>
            <person name="Karanyi Z."/>
            <person name="Kato M."/>
            <person name="Keller N."/>
            <person name="Kelly D.E."/>
            <person name="Kiel J.A."/>
            <person name="Kim J.M."/>
            <person name="van der Klei I.J."/>
            <person name="Klis F.M."/>
            <person name="Kovalchuk A."/>
            <person name="Krasevec N."/>
            <person name="Kubicek C.P."/>
            <person name="Liu B."/>
            <person name="Maccabe A."/>
            <person name="Meyer V."/>
            <person name="Mirabito P."/>
            <person name="Miskei M."/>
            <person name="Mos M."/>
            <person name="Mullins J."/>
            <person name="Nelson D.R."/>
            <person name="Nielsen J."/>
            <person name="Oakley B.R."/>
            <person name="Osmani S.A."/>
            <person name="Pakula T."/>
            <person name="Paszewski A."/>
            <person name="Paulsen I."/>
            <person name="Pilsyk S."/>
            <person name="Pocsi I."/>
            <person name="Punt P.J."/>
            <person name="Ram A.F."/>
            <person name="Ren Q."/>
            <person name="Robellet X."/>
            <person name="Robson G."/>
            <person name="Seiboth B."/>
            <person name="van Solingen P."/>
            <person name="Specht T."/>
            <person name="Sun J."/>
            <person name="Taheri-Talesh N."/>
            <person name="Takeshita N."/>
            <person name="Ussery D."/>
            <person name="vanKuyk P.A."/>
            <person name="Visser H."/>
            <person name="van de Vondervoort P.J."/>
            <person name="de Vries R.P."/>
            <person name="Walton J."/>
            <person name="Xiang X."/>
            <person name="Xiong Y."/>
            <person name="Zeng A.P."/>
            <person name="Brandt B.W."/>
            <person name="Cornell M.J."/>
            <person name="van den Hondel C.A."/>
            <person name="Visser J."/>
            <person name="Oliver S.G."/>
            <person name="Turner G."/>
        </authorList>
    </citation>
    <scope>GENOME REANNOTATION</scope>
    <source>
        <strain evidence="2">FGSC A4 / ATCC 38163 / CBS 112.46 / NRRL 194 / M139</strain>
    </source>
</reference>
<proteinExistence type="predicted"/>
<dbReference type="Proteomes" id="UP000000560">
    <property type="component" value="Chromosome II"/>
</dbReference>
<sequence>MTELRLLLDIFRVIEVVTVSCRALLVSLSLKYLAASLAAGVDGSSYLDVPYVQEGIAKEEMRKKDCCCKEVYIGISSKKLRSKAAIKAMTTLNILAKCYSKYIFNPFWLFNKCYGSFAYTRTLDLSDSAKACAVLKAVSHLQDFLATTILLSHFFFSDSFLVIQGDISLYSLLEYLGRNWLDLVFFLNNPGPKVLQ</sequence>
<reference evidence="2" key="1">
    <citation type="journal article" date="2005" name="Nature">
        <title>Sequencing of Aspergillus nidulans and comparative analysis with A. fumigatus and A. oryzae.</title>
        <authorList>
            <person name="Galagan J.E."/>
            <person name="Calvo S.E."/>
            <person name="Cuomo C."/>
            <person name="Ma L.J."/>
            <person name="Wortman J.R."/>
            <person name="Batzoglou S."/>
            <person name="Lee S.I."/>
            <person name="Basturkmen M."/>
            <person name="Spevak C.C."/>
            <person name="Clutterbuck J."/>
            <person name="Kapitonov V."/>
            <person name="Jurka J."/>
            <person name="Scazzocchio C."/>
            <person name="Farman M."/>
            <person name="Butler J."/>
            <person name="Purcell S."/>
            <person name="Harris S."/>
            <person name="Braus G.H."/>
            <person name="Draht O."/>
            <person name="Busch S."/>
            <person name="D'Enfert C."/>
            <person name="Bouchier C."/>
            <person name="Goldman G.H."/>
            <person name="Bell-Pedersen D."/>
            <person name="Griffiths-Jones S."/>
            <person name="Doonan J.H."/>
            <person name="Yu J."/>
            <person name="Vienken K."/>
            <person name="Pain A."/>
            <person name="Freitag M."/>
            <person name="Selker E.U."/>
            <person name="Archer D.B."/>
            <person name="Penalva M.A."/>
            <person name="Oakley B.R."/>
            <person name="Momany M."/>
            <person name="Tanaka T."/>
            <person name="Kumagai T."/>
            <person name="Asai K."/>
            <person name="Machida M."/>
            <person name="Nierman W.C."/>
            <person name="Denning D.W."/>
            <person name="Caddick M."/>
            <person name="Hynes M."/>
            <person name="Paoletti M."/>
            <person name="Fischer R."/>
            <person name="Miller B."/>
            <person name="Dyer P."/>
            <person name="Sachs M.S."/>
            <person name="Osmani S.A."/>
            <person name="Birren B.W."/>
        </authorList>
    </citation>
    <scope>NUCLEOTIDE SEQUENCE [LARGE SCALE GENOMIC DNA]</scope>
    <source>
        <strain evidence="2">FGSC A4 / ATCC 38163 / CBS 112.46 / NRRL 194 / M139</strain>
    </source>
</reference>
<accession>Q5AU70</accession>
<dbReference type="GeneID" id="2869243"/>
<keyword evidence="2" id="KW-1185">Reference proteome</keyword>